<comment type="subcellular location">
    <subcellularLocation>
        <location evidence="1 10">Cell outer membrane</location>
        <topology evidence="1 10">Multi-pass membrane protein</topology>
    </subcellularLocation>
</comment>
<evidence type="ECO:0000313" key="16">
    <source>
        <dbReference type="Proteomes" id="UP001528673"/>
    </source>
</evidence>
<dbReference type="InterPro" id="IPR012910">
    <property type="entry name" value="Plug_dom"/>
</dbReference>
<sequence length="745" mass="79278">MKEAPSGERKRDQGVAGLARRRTRGPRAVRRCTAQAAACLCWCLATAASAQTASTAPVAGSTASLPTVTVTAGSGLGEELPQPYSGGQVATGARLGLMGQLDNLDTPFNLTAFTAQLIEDQQARTLADVLSNDPTVRFTTSNGHAYENFRIRGFDVNQNDVAVEGMFGLLPLGHIPVEFIERVEVLKGPNAAIGGMAPSGAVGGVVNLALKRAGDEPLNRLTVGYQSASQLSTSVDLSRRLGEDKALGIRLNGALSHGETTLSGQSKKRELLAVALDYRGRGWKATLDLYDSKAGFRGGTSAMYWFTSSAIPSAPDPSLNQFPSAYGDLNSQGLLARLEYQLHDDLTAYAGWGVMSHDFSGFINGTHVRSLNAAGTSSTTRTYGSRGYNDNVSAEAGLRGRFKLGSVRHEWALQASNLVQAAGAATNTSAAYTTSLYSPSLMAMPALPTSAPKTSESVLSSLGLIDTVSFWHDAVRLSVGLRHQRVKTTNLSTAGAVTGAYDQSAVTPMLGLVIKPWGPGVSLYANYVQGLSKGDSVSTPTYAYNHTFAPYKTEQRELGLKWDTGSFTHTFSLFEINKPMLITLSGNVPSDGGEKRVRGLEWTTFGELVRGTRVLGGVVHADGRQTKTANGSYDGKIAVGAPRWQGNLGMEWDAPGVPGLTLNGKVVSSASQYLDSANTQRLPGWAELELGARYATQMAGKKVVWRFNVINLMDRHYYSGAFSDTTPIATLGQGRTFLTSLSTDF</sequence>
<dbReference type="InterPro" id="IPR036942">
    <property type="entry name" value="Beta-barrel_TonB_sf"/>
</dbReference>
<evidence type="ECO:0000256" key="8">
    <source>
        <dbReference type="ARBA" id="ARBA00023170"/>
    </source>
</evidence>
<evidence type="ECO:0000256" key="10">
    <source>
        <dbReference type="PROSITE-ProRule" id="PRU01360"/>
    </source>
</evidence>
<accession>A0ABT5MUX5</accession>
<keyword evidence="9 10" id="KW-0998">Cell outer membrane</keyword>
<dbReference type="CDD" id="cd01347">
    <property type="entry name" value="ligand_gated_channel"/>
    <property type="match status" value="1"/>
</dbReference>
<feature type="domain" description="TonB-dependent receptor plug" evidence="14">
    <location>
        <begin position="103"/>
        <end position="201"/>
    </location>
</feature>
<dbReference type="InterPro" id="IPR039426">
    <property type="entry name" value="TonB-dep_rcpt-like"/>
</dbReference>
<evidence type="ECO:0000256" key="5">
    <source>
        <dbReference type="ARBA" id="ARBA00022692"/>
    </source>
</evidence>
<evidence type="ECO:0000259" key="14">
    <source>
        <dbReference type="Pfam" id="PF07715"/>
    </source>
</evidence>
<evidence type="ECO:0000256" key="7">
    <source>
        <dbReference type="ARBA" id="ARBA00023136"/>
    </source>
</evidence>
<reference evidence="15 16" key="1">
    <citation type="submission" date="2023-02" db="EMBL/GenBank/DDBJ databases">
        <title>Bacterial whole genomic sequence of Curvibacter sp. HBC61.</title>
        <authorList>
            <person name="Le V."/>
            <person name="Ko S.-R."/>
            <person name="Ahn C.-Y."/>
            <person name="Oh H.-M."/>
        </authorList>
    </citation>
    <scope>NUCLEOTIDE SEQUENCE [LARGE SCALE GENOMIC DNA]</scope>
    <source>
        <strain evidence="15 16">HBC61</strain>
    </source>
</reference>
<evidence type="ECO:0000256" key="1">
    <source>
        <dbReference type="ARBA" id="ARBA00004571"/>
    </source>
</evidence>
<dbReference type="Pfam" id="PF07715">
    <property type="entry name" value="Plug"/>
    <property type="match status" value="1"/>
</dbReference>
<keyword evidence="5 10" id="KW-0812">Transmembrane</keyword>
<comment type="similarity">
    <text evidence="2 10 11">Belongs to the TonB-dependent receptor family.</text>
</comment>
<feature type="compositionally biased region" description="Basic and acidic residues" evidence="12">
    <location>
        <begin position="1"/>
        <end position="13"/>
    </location>
</feature>
<dbReference type="InterPro" id="IPR037066">
    <property type="entry name" value="Plug_dom_sf"/>
</dbReference>
<dbReference type="PANTHER" id="PTHR32552">
    <property type="entry name" value="FERRICHROME IRON RECEPTOR-RELATED"/>
    <property type="match status" value="1"/>
</dbReference>
<dbReference type="PROSITE" id="PS52016">
    <property type="entry name" value="TONB_DEPENDENT_REC_3"/>
    <property type="match status" value="1"/>
</dbReference>
<dbReference type="NCBIfam" id="TIGR01783">
    <property type="entry name" value="TonB-siderophor"/>
    <property type="match status" value="1"/>
</dbReference>
<keyword evidence="3 10" id="KW-0813">Transport</keyword>
<keyword evidence="8 15" id="KW-0675">Receptor</keyword>
<name>A0ABT5MUX5_9BURK</name>
<evidence type="ECO:0000256" key="11">
    <source>
        <dbReference type="RuleBase" id="RU003357"/>
    </source>
</evidence>
<protein>
    <submittedName>
        <fullName evidence="15">TonB-dependent receptor</fullName>
    </submittedName>
</protein>
<proteinExistence type="inferred from homology"/>
<keyword evidence="6 11" id="KW-0798">TonB box</keyword>
<feature type="domain" description="TonB-dependent receptor-like beta-barrel" evidence="13">
    <location>
        <begin position="289"/>
        <end position="712"/>
    </location>
</feature>
<keyword evidence="7 10" id="KW-0472">Membrane</keyword>
<dbReference type="SUPFAM" id="SSF56935">
    <property type="entry name" value="Porins"/>
    <property type="match status" value="1"/>
</dbReference>
<dbReference type="Gene3D" id="2.40.170.20">
    <property type="entry name" value="TonB-dependent receptor, beta-barrel domain"/>
    <property type="match status" value="1"/>
</dbReference>
<dbReference type="InterPro" id="IPR000531">
    <property type="entry name" value="Beta-barrel_TonB"/>
</dbReference>
<evidence type="ECO:0000256" key="12">
    <source>
        <dbReference type="SAM" id="MobiDB-lite"/>
    </source>
</evidence>
<dbReference type="EMBL" id="JAQSIP010000001">
    <property type="protein sequence ID" value="MDD0837111.1"/>
    <property type="molecule type" value="Genomic_DNA"/>
</dbReference>
<evidence type="ECO:0000313" key="15">
    <source>
        <dbReference type="EMBL" id="MDD0837111.1"/>
    </source>
</evidence>
<evidence type="ECO:0000256" key="2">
    <source>
        <dbReference type="ARBA" id="ARBA00009810"/>
    </source>
</evidence>
<feature type="region of interest" description="Disordered" evidence="12">
    <location>
        <begin position="1"/>
        <end position="27"/>
    </location>
</feature>
<keyword evidence="16" id="KW-1185">Reference proteome</keyword>
<dbReference type="InterPro" id="IPR010105">
    <property type="entry name" value="TonB_sidphr_rcpt"/>
</dbReference>
<dbReference type="Pfam" id="PF00593">
    <property type="entry name" value="TonB_dep_Rec_b-barrel"/>
    <property type="match status" value="1"/>
</dbReference>
<dbReference type="Gene3D" id="2.170.130.10">
    <property type="entry name" value="TonB-dependent receptor, plug domain"/>
    <property type="match status" value="1"/>
</dbReference>
<organism evidence="15 16">
    <name type="scientific">Curvibacter cyanobacteriorum</name>
    <dbReference type="NCBI Taxonomy" id="3026422"/>
    <lineage>
        <taxon>Bacteria</taxon>
        <taxon>Pseudomonadati</taxon>
        <taxon>Pseudomonadota</taxon>
        <taxon>Betaproteobacteria</taxon>
        <taxon>Burkholderiales</taxon>
        <taxon>Comamonadaceae</taxon>
        <taxon>Curvibacter</taxon>
    </lineage>
</organism>
<gene>
    <name evidence="15" type="ORF">PSQ40_00860</name>
</gene>
<keyword evidence="4 10" id="KW-1134">Transmembrane beta strand</keyword>
<dbReference type="RefSeq" id="WP_273947982.1">
    <property type="nucleotide sequence ID" value="NZ_JAQSIP010000001.1"/>
</dbReference>
<dbReference type="PANTHER" id="PTHR32552:SF82">
    <property type="entry name" value="FCUA PROTEIN"/>
    <property type="match status" value="1"/>
</dbReference>
<evidence type="ECO:0000256" key="9">
    <source>
        <dbReference type="ARBA" id="ARBA00023237"/>
    </source>
</evidence>
<evidence type="ECO:0000259" key="13">
    <source>
        <dbReference type="Pfam" id="PF00593"/>
    </source>
</evidence>
<comment type="caution">
    <text evidence="15">The sequence shown here is derived from an EMBL/GenBank/DDBJ whole genome shotgun (WGS) entry which is preliminary data.</text>
</comment>
<evidence type="ECO:0000256" key="4">
    <source>
        <dbReference type="ARBA" id="ARBA00022452"/>
    </source>
</evidence>
<evidence type="ECO:0000256" key="3">
    <source>
        <dbReference type="ARBA" id="ARBA00022448"/>
    </source>
</evidence>
<evidence type="ECO:0000256" key="6">
    <source>
        <dbReference type="ARBA" id="ARBA00023077"/>
    </source>
</evidence>
<dbReference type="Proteomes" id="UP001528673">
    <property type="component" value="Unassembled WGS sequence"/>
</dbReference>